<accession>A0A1G8X5S2</accession>
<dbReference type="AlphaFoldDB" id="A0A1G8X5S2"/>
<protein>
    <recommendedName>
        <fullName evidence="3">Tetratricopeptide repeat-containing protein</fullName>
    </recommendedName>
</protein>
<dbReference type="EMBL" id="FNEI01000018">
    <property type="protein sequence ID" value="SDJ85717.1"/>
    <property type="molecule type" value="Genomic_DNA"/>
</dbReference>
<reference evidence="2" key="1">
    <citation type="submission" date="2016-10" db="EMBL/GenBank/DDBJ databases">
        <authorList>
            <person name="Varghese N."/>
            <person name="Submissions S."/>
        </authorList>
    </citation>
    <scope>NUCLEOTIDE SEQUENCE [LARGE SCALE GENOMIC DNA]</scope>
    <source>
        <strain evidence="2">CGMCC 1.10783</strain>
    </source>
</reference>
<evidence type="ECO:0000313" key="2">
    <source>
        <dbReference type="Proteomes" id="UP000182130"/>
    </source>
</evidence>
<evidence type="ECO:0000313" key="1">
    <source>
        <dbReference type="EMBL" id="SDJ85717.1"/>
    </source>
</evidence>
<dbReference type="Proteomes" id="UP000182130">
    <property type="component" value="Unassembled WGS sequence"/>
</dbReference>
<dbReference type="STRING" id="1045773.SAMN05216555_11813"/>
<sequence length="332" mass="35138">MTSGHLVPPDGGAYFDTRDLTPFRRARVRNPASGLADGVGGAVSGVLRRRSTQRLSVAGDVPPLKRFAGRTAKAMHAAVFTGTEPERLLLLARANPGWAGLCQVLAGLLAYKHGSYLRAAELLRLGISTRIDDAASQFSAAYLGRVVSTVEVAERVEVQVLFSEESVFLALSHCLREAGQTAAALDALAGQPPSLPTALARCTAASALGWHRDVVGWTAGLHNTDDLSAALLLLRARSLRALGESGAAQSALSEVLRRRKTSLSLRNDALTDRALLALDAGRRALLPGSRRGGNAITGGPAGSGAINRDGLIRKDAEMRRLWEQDWKDLGGD</sequence>
<keyword evidence="2" id="KW-1185">Reference proteome</keyword>
<name>A0A1G8X5S2_9MICC</name>
<dbReference type="OrthoDB" id="4963241at2"/>
<dbReference type="RefSeq" id="WP_074591097.1">
    <property type="nucleotide sequence ID" value="NZ_FNEI01000018.1"/>
</dbReference>
<organism evidence="1 2">
    <name type="scientific">Arthrobacter cupressi</name>
    <dbReference type="NCBI Taxonomy" id="1045773"/>
    <lineage>
        <taxon>Bacteria</taxon>
        <taxon>Bacillati</taxon>
        <taxon>Actinomycetota</taxon>
        <taxon>Actinomycetes</taxon>
        <taxon>Micrococcales</taxon>
        <taxon>Micrococcaceae</taxon>
        <taxon>Arthrobacter</taxon>
    </lineage>
</organism>
<proteinExistence type="predicted"/>
<evidence type="ECO:0008006" key="3">
    <source>
        <dbReference type="Google" id="ProtNLM"/>
    </source>
</evidence>
<gene>
    <name evidence="1" type="ORF">SAMN05216555_11813</name>
</gene>